<dbReference type="Gene3D" id="3.30.70.270">
    <property type="match status" value="1"/>
</dbReference>
<dbReference type="GeneID" id="105666106"/>
<gene>
    <name evidence="3" type="primary">LOC105666106</name>
</gene>
<dbReference type="InterPro" id="IPR008042">
    <property type="entry name" value="Retrotrans_Pao"/>
</dbReference>
<name>A0A9B2JNH8_BOMTE</name>
<dbReference type="CDD" id="cd01644">
    <property type="entry name" value="RT_pepA17"/>
    <property type="match status" value="1"/>
</dbReference>
<feature type="region of interest" description="Disordered" evidence="1">
    <location>
        <begin position="1"/>
        <end position="66"/>
    </location>
</feature>
<feature type="compositionally biased region" description="Low complexity" evidence="1">
    <location>
        <begin position="53"/>
        <end position="65"/>
    </location>
</feature>
<dbReference type="Gene3D" id="3.10.10.10">
    <property type="entry name" value="HIV Type 1 Reverse Transcriptase, subunit A, domain 1"/>
    <property type="match status" value="1"/>
</dbReference>
<evidence type="ECO:0000313" key="3">
    <source>
        <dbReference type="RefSeq" id="XP_012167635.2"/>
    </source>
</evidence>
<evidence type="ECO:0000313" key="2">
    <source>
        <dbReference type="Proteomes" id="UP000835206"/>
    </source>
</evidence>
<dbReference type="Proteomes" id="UP000835206">
    <property type="component" value="Chromosome 1"/>
</dbReference>
<evidence type="ECO:0000256" key="1">
    <source>
        <dbReference type="SAM" id="MobiDB-lite"/>
    </source>
</evidence>
<proteinExistence type="predicted"/>
<dbReference type="InterPro" id="IPR043502">
    <property type="entry name" value="DNA/RNA_pol_sf"/>
</dbReference>
<dbReference type="PANTHER" id="PTHR47331">
    <property type="entry name" value="PHD-TYPE DOMAIN-CONTAINING PROTEIN"/>
    <property type="match status" value="1"/>
</dbReference>
<dbReference type="AlphaFoldDB" id="A0A9B2JNH8"/>
<dbReference type="InterPro" id="IPR043128">
    <property type="entry name" value="Rev_trsase/Diguanyl_cyclase"/>
</dbReference>
<keyword evidence="2" id="KW-1185">Reference proteome</keyword>
<dbReference type="SUPFAM" id="SSF56672">
    <property type="entry name" value="DNA/RNA polymerases"/>
    <property type="match status" value="1"/>
</dbReference>
<dbReference type="OrthoDB" id="5985232at2759"/>
<accession>A0A9B2JNH8</accession>
<dbReference type="GO" id="GO:0071897">
    <property type="term" value="P:DNA biosynthetic process"/>
    <property type="evidence" value="ECO:0007669"/>
    <property type="project" value="UniProtKB-ARBA"/>
</dbReference>
<dbReference type="RefSeq" id="XP_012167635.2">
    <property type="nucleotide sequence ID" value="XM_012312245.2"/>
</dbReference>
<dbReference type="KEGG" id="bter:105666106"/>
<sequence>MHSTSPQRLCKLTSRGFGKSTKDPRFNTSQRQGDDAKNTSEITSEAPAKDDTLSPSPLTTSSHPLYHPNNVIQEYVDLGHMTKINTDHLANHKYYLPHQGVIKESSDTTKLRVVFDGSASSNTGVSLNDTLLTGPKLQEDLFDILLRFRSHQYVLTGDIEKMYRQILIRPEDRKHQQILWRNSNGEIDAYQLITVTFGLSAAPYLALRCLKQLADDEGHQFPRASLVLQRDFYVDDALTGADTKEEVLSIRKELTDLLQTGCFNIRGWTPNDSDILRGLSEQDKCRKIQLSNSQTIKTLGVFWNSQVDAILYSVDTLADLPRVTKRSISSVIARIYDPLGLLAPVIIRAKIILQHVWSLKINWDESLPADLHTDWSRYYAQLALINNVRFPRKTVIPAVTRMELHGFCDASEKAYGACIYLRIISSDGSIQSHLLTVKSKAAPLKTQIIPRLELSEALHLATLIASVQKALTIKISRIAYWTDSTIVLQWIKSSPHMLDICGEPSSRDPNQD</sequence>
<dbReference type="Pfam" id="PF05380">
    <property type="entry name" value="Peptidase_A17"/>
    <property type="match status" value="1"/>
</dbReference>
<protein>
    <submittedName>
        <fullName evidence="3">Uncharacterized protein LOC105666106</fullName>
    </submittedName>
</protein>
<organism evidence="2 3">
    <name type="scientific">Bombus terrestris</name>
    <name type="common">Buff-tailed bumblebee</name>
    <name type="synonym">Apis terrestris</name>
    <dbReference type="NCBI Taxonomy" id="30195"/>
    <lineage>
        <taxon>Eukaryota</taxon>
        <taxon>Metazoa</taxon>
        <taxon>Ecdysozoa</taxon>
        <taxon>Arthropoda</taxon>
        <taxon>Hexapoda</taxon>
        <taxon>Insecta</taxon>
        <taxon>Pterygota</taxon>
        <taxon>Neoptera</taxon>
        <taxon>Endopterygota</taxon>
        <taxon>Hymenoptera</taxon>
        <taxon>Apocrita</taxon>
        <taxon>Aculeata</taxon>
        <taxon>Apoidea</taxon>
        <taxon>Anthophila</taxon>
        <taxon>Apidae</taxon>
        <taxon>Bombus</taxon>
        <taxon>Bombus</taxon>
    </lineage>
</organism>
<reference evidence="3" key="1">
    <citation type="submission" date="2025-08" db="UniProtKB">
        <authorList>
            <consortium name="RefSeq"/>
        </authorList>
    </citation>
    <scope>IDENTIFICATION</scope>
</reference>